<dbReference type="Gene3D" id="3.40.50.150">
    <property type="entry name" value="Vaccinia Virus protein VP39"/>
    <property type="match status" value="1"/>
</dbReference>
<dbReference type="AlphaFoldDB" id="A0A0M0KDI0"/>
<dbReference type="InterPro" id="IPR007848">
    <property type="entry name" value="Small_mtfrase_dom"/>
</dbReference>
<dbReference type="EMBL" id="LILD01000006">
    <property type="protein sequence ID" value="KOO36642.1"/>
    <property type="molecule type" value="Genomic_DNA"/>
</dbReference>
<feature type="domain" description="Methyltransferase small" evidence="3">
    <location>
        <begin position="28"/>
        <end position="195"/>
    </location>
</feature>
<dbReference type="RefSeq" id="WP_010896307.1">
    <property type="nucleotide sequence ID" value="NZ_CP040441.1"/>
</dbReference>
<dbReference type="PATRIC" id="fig|136160.3.peg.89"/>
<dbReference type="InterPro" id="IPR029063">
    <property type="entry name" value="SAM-dependent_MTases_sf"/>
</dbReference>
<protein>
    <submittedName>
        <fullName evidence="4">16S rRNA methyltransferase</fullName>
    </submittedName>
</protein>
<organism evidence="4">
    <name type="scientific">Halalkalibacterium halodurans</name>
    <name type="common">Bacillus halodurans</name>
    <dbReference type="NCBI Taxonomy" id="86665"/>
    <lineage>
        <taxon>Bacteria</taxon>
        <taxon>Bacillati</taxon>
        <taxon>Bacillota</taxon>
        <taxon>Bacilli</taxon>
        <taxon>Bacillales</taxon>
        <taxon>Bacillaceae</taxon>
        <taxon>Halalkalibacterium (ex Joshi et al. 2022)</taxon>
    </lineage>
</organism>
<evidence type="ECO:0000313" key="4">
    <source>
        <dbReference type="EMBL" id="KOO36642.1"/>
    </source>
</evidence>
<sequence length="201" mass="22863">MTDHYYSANPIVGSDERSWSYTLRGHSFQFTTDRGVFSKQEVDFGSRLLIETFQFPEIEGDVLDVGCGYGPIGISLARDGGERSVHMVDVNERAIDLAKRNATANHVKNVVVYRSDLFQQVQDRQFAAIVTNPPIRAGKRVVHQLFEDARDYLLSNGELWIVIQKKQGAPSTLDKLHNLYEEVEVVTKKKGYFIIRAKRID</sequence>
<keyword evidence="2 4" id="KW-0808">Transferase</keyword>
<dbReference type="InterPro" id="IPR046977">
    <property type="entry name" value="RsmC/RlmG"/>
</dbReference>
<evidence type="ECO:0000256" key="1">
    <source>
        <dbReference type="ARBA" id="ARBA00022603"/>
    </source>
</evidence>
<evidence type="ECO:0000256" key="2">
    <source>
        <dbReference type="ARBA" id="ARBA00022679"/>
    </source>
</evidence>
<gene>
    <name evidence="4" type="ORF">AMD02_17330</name>
</gene>
<keyword evidence="1 4" id="KW-0489">Methyltransferase</keyword>
<proteinExistence type="predicted"/>
<dbReference type="CDD" id="cd02440">
    <property type="entry name" value="AdoMet_MTases"/>
    <property type="match status" value="1"/>
</dbReference>
<dbReference type="Pfam" id="PF05175">
    <property type="entry name" value="MTS"/>
    <property type="match status" value="1"/>
</dbReference>
<accession>A0A0M0KDI0</accession>
<dbReference type="GeneID" id="87595666"/>
<dbReference type="GO" id="GO:0032259">
    <property type="term" value="P:methylation"/>
    <property type="evidence" value="ECO:0007669"/>
    <property type="project" value="UniProtKB-KW"/>
</dbReference>
<accession>A0A4Y7WXJ3</accession>
<dbReference type="GO" id="GO:0008757">
    <property type="term" value="F:S-adenosylmethionine-dependent methyltransferase activity"/>
    <property type="evidence" value="ECO:0007669"/>
    <property type="project" value="InterPro"/>
</dbReference>
<reference evidence="4" key="1">
    <citation type="submission" date="2015-08" db="EMBL/GenBank/DDBJ databases">
        <title>Complete DNA Sequence of Pseudomonas syringae pv. actinidiae, the Causal Agent of Kiwifruit Canker Disease.</title>
        <authorList>
            <person name="Rikkerink E.H.A."/>
            <person name="Fineran P.C."/>
        </authorList>
    </citation>
    <scope>NUCLEOTIDE SEQUENCE</scope>
    <source>
        <strain evidence="4">DSM 13666</strain>
    </source>
</reference>
<comment type="caution">
    <text evidence="4">The sequence shown here is derived from an EMBL/GenBank/DDBJ whole genome shotgun (WGS) entry which is preliminary data.</text>
</comment>
<dbReference type="PANTHER" id="PTHR47816:SF4">
    <property type="entry name" value="RIBOSOMAL RNA SMALL SUBUNIT METHYLTRANSFERASE C"/>
    <property type="match status" value="1"/>
</dbReference>
<evidence type="ECO:0000259" key="3">
    <source>
        <dbReference type="Pfam" id="PF05175"/>
    </source>
</evidence>
<dbReference type="PANTHER" id="PTHR47816">
    <property type="entry name" value="RIBOSOMAL RNA SMALL SUBUNIT METHYLTRANSFERASE C"/>
    <property type="match status" value="1"/>
</dbReference>
<dbReference type="SUPFAM" id="SSF53335">
    <property type="entry name" value="S-adenosyl-L-methionine-dependent methyltransferases"/>
    <property type="match status" value="1"/>
</dbReference>
<name>A0A0M0KDI0_ALKHA</name>
<dbReference type="OMA" id="HMIDVNE"/>